<dbReference type="EMBL" id="KB741159">
    <property type="protein sequence ID" value="ENN73467.1"/>
    <property type="molecule type" value="Genomic_DNA"/>
</dbReference>
<evidence type="ECO:0000313" key="1">
    <source>
        <dbReference type="EMBL" id="ENN73467.1"/>
    </source>
</evidence>
<gene>
    <name evidence="1" type="ORF">YQE_09922</name>
</gene>
<protein>
    <submittedName>
        <fullName evidence="1">Uncharacterized protein</fullName>
    </submittedName>
</protein>
<accession>N6U4F0</accession>
<sequence length="55" mass="6572">MLPHLYLHTRIWMLIMPKTFFAKVNVEFSSTPFSDILLLQKTLSRNFEPILQINH</sequence>
<name>N6U4F0_DENPD</name>
<feature type="non-terminal residue" evidence="1">
    <location>
        <position position="1"/>
    </location>
</feature>
<dbReference type="HOGENOM" id="CLU_3034523_0_0_1"/>
<proteinExistence type="predicted"/>
<organism evidence="1">
    <name type="scientific">Dendroctonus ponderosae</name>
    <name type="common">Mountain pine beetle</name>
    <dbReference type="NCBI Taxonomy" id="77166"/>
    <lineage>
        <taxon>Eukaryota</taxon>
        <taxon>Metazoa</taxon>
        <taxon>Ecdysozoa</taxon>
        <taxon>Arthropoda</taxon>
        <taxon>Hexapoda</taxon>
        <taxon>Insecta</taxon>
        <taxon>Pterygota</taxon>
        <taxon>Neoptera</taxon>
        <taxon>Endopterygota</taxon>
        <taxon>Coleoptera</taxon>
        <taxon>Polyphaga</taxon>
        <taxon>Cucujiformia</taxon>
        <taxon>Curculionidae</taxon>
        <taxon>Scolytinae</taxon>
        <taxon>Dendroctonus</taxon>
    </lineage>
</organism>
<dbReference type="AlphaFoldDB" id="N6U4F0"/>
<reference evidence="1" key="1">
    <citation type="journal article" date="2013" name="Genome Biol.">
        <title>Draft genome of the mountain pine beetle, Dendroctonus ponderosae Hopkins, a major forest pest.</title>
        <authorList>
            <person name="Keeling C.I."/>
            <person name="Yuen M.M."/>
            <person name="Liao N.Y."/>
            <person name="Docking T.R."/>
            <person name="Chan S.K."/>
            <person name="Taylor G.A."/>
            <person name="Palmquist D.L."/>
            <person name="Jackman S.D."/>
            <person name="Nguyen A."/>
            <person name="Li M."/>
            <person name="Henderson H."/>
            <person name="Janes J.K."/>
            <person name="Zhao Y."/>
            <person name="Pandoh P."/>
            <person name="Moore R."/>
            <person name="Sperling F.A."/>
            <person name="Huber D.P."/>
            <person name="Birol I."/>
            <person name="Jones S.J."/>
            <person name="Bohlmann J."/>
        </authorList>
    </citation>
    <scope>NUCLEOTIDE SEQUENCE</scope>
</reference>